<proteinExistence type="predicted"/>
<dbReference type="OrthoDB" id="1683926at2"/>
<keyword evidence="1" id="KW-1133">Transmembrane helix</keyword>
<sequence length="47" mass="5396">MYRKGNLLDNTTFEFLKPGWIAIHLIGVLALFASVAYSCDMKRKYLS</sequence>
<accession>A0A0R3K6K9</accession>
<keyword evidence="1" id="KW-0812">Transmembrane</keyword>
<organism evidence="2 3">
    <name type="scientific">Caloramator mitchellensis</name>
    <dbReference type="NCBI Taxonomy" id="908809"/>
    <lineage>
        <taxon>Bacteria</taxon>
        <taxon>Bacillati</taxon>
        <taxon>Bacillota</taxon>
        <taxon>Clostridia</taxon>
        <taxon>Eubacteriales</taxon>
        <taxon>Clostridiaceae</taxon>
        <taxon>Caloramator</taxon>
    </lineage>
</organism>
<name>A0A0R3K6K9_CALMK</name>
<dbReference type="Proteomes" id="UP000052015">
    <property type="component" value="Unassembled WGS sequence"/>
</dbReference>
<keyword evidence="1" id="KW-0472">Membrane</keyword>
<keyword evidence="3" id="KW-1185">Reference proteome</keyword>
<reference evidence="2 3" key="1">
    <citation type="submission" date="2015-09" db="EMBL/GenBank/DDBJ databases">
        <title>Draft genome sequence of a Caloramator mitchellensis, a moderate thermophile from the Great Artesian Basin of Australia.</title>
        <authorList>
            <person name="Patel B.K."/>
        </authorList>
    </citation>
    <scope>NUCLEOTIDE SEQUENCE [LARGE SCALE GENOMIC DNA]</scope>
    <source>
        <strain evidence="2 3">VF08</strain>
    </source>
</reference>
<dbReference type="AlphaFoldDB" id="A0A0R3K6K9"/>
<feature type="transmembrane region" description="Helical" evidence="1">
    <location>
        <begin position="20"/>
        <end position="39"/>
    </location>
</feature>
<dbReference type="EMBL" id="LKHP01000001">
    <property type="protein sequence ID" value="KRQ88063.1"/>
    <property type="molecule type" value="Genomic_DNA"/>
</dbReference>
<evidence type="ECO:0000256" key="1">
    <source>
        <dbReference type="SAM" id="Phobius"/>
    </source>
</evidence>
<protein>
    <submittedName>
        <fullName evidence="2">Uncharacterized protein</fullName>
    </submittedName>
</protein>
<evidence type="ECO:0000313" key="2">
    <source>
        <dbReference type="EMBL" id="KRQ88063.1"/>
    </source>
</evidence>
<comment type="caution">
    <text evidence="2">The sequence shown here is derived from an EMBL/GenBank/DDBJ whole genome shotgun (WGS) entry which is preliminary data.</text>
</comment>
<dbReference type="RefSeq" id="WP_160318203.1">
    <property type="nucleotide sequence ID" value="NZ_LKHP01000001.1"/>
</dbReference>
<evidence type="ECO:0000313" key="3">
    <source>
        <dbReference type="Proteomes" id="UP000052015"/>
    </source>
</evidence>
<dbReference type="STRING" id="908809.ABG79_00230"/>
<gene>
    <name evidence="2" type="ORF">ABG79_00230</name>
</gene>